<evidence type="ECO:0000256" key="3">
    <source>
        <dbReference type="ARBA" id="ARBA00022630"/>
    </source>
</evidence>
<keyword evidence="10" id="KW-1185">Reference proteome</keyword>
<keyword evidence="3 6" id="KW-0285">Flavoprotein</keyword>
<evidence type="ECO:0000259" key="8">
    <source>
        <dbReference type="Pfam" id="PF02770"/>
    </source>
</evidence>
<name>A0ABT7E2Z3_9NEIS</name>
<evidence type="ECO:0000256" key="5">
    <source>
        <dbReference type="ARBA" id="ARBA00023002"/>
    </source>
</evidence>
<dbReference type="InterPro" id="IPR046373">
    <property type="entry name" value="Acyl-CoA_Oxase/DH_mid-dom_sf"/>
</dbReference>
<dbReference type="Pfam" id="PF00441">
    <property type="entry name" value="Acyl-CoA_dh_1"/>
    <property type="match status" value="1"/>
</dbReference>
<dbReference type="InterPro" id="IPR006091">
    <property type="entry name" value="Acyl-CoA_Oxase/DH_mid-dom"/>
</dbReference>
<proteinExistence type="inferred from homology"/>
<dbReference type="SUPFAM" id="SSF56645">
    <property type="entry name" value="Acyl-CoA dehydrogenase NM domain-like"/>
    <property type="match status" value="1"/>
</dbReference>
<evidence type="ECO:0000256" key="1">
    <source>
        <dbReference type="ARBA" id="ARBA00001974"/>
    </source>
</evidence>
<dbReference type="InterPro" id="IPR037069">
    <property type="entry name" value="AcylCoA_DH/ox_N_sf"/>
</dbReference>
<keyword evidence="5 6" id="KW-0560">Oxidoreductase</keyword>
<dbReference type="SUPFAM" id="SSF47203">
    <property type="entry name" value="Acyl-CoA dehydrogenase C-terminal domain-like"/>
    <property type="match status" value="1"/>
</dbReference>
<dbReference type="InterPro" id="IPR036250">
    <property type="entry name" value="AcylCo_DH-like_C"/>
</dbReference>
<accession>A0ABT7E2Z3</accession>
<dbReference type="InterPro" id="IPR050741">
    <property type="entry name" value="Acyl-CoA_dehydrogenase"/>
</dbReference>
<keyword evidence="4 6" id="KW-0274">FAD</keyword>
<dbReference type="PANTHER" id="PTHR48083">
    <property type="entry name" value="MEDIUM-CHAIN SPECIFIC ACYL-COA DEHYDROGENASE, MITOCHONDRIAL-RELATED"/>
    <property type="match status" value="1"/>
</dbReference>
<protein>
    <submittedName>
        <fullName evidence="9">Acyl-CoA dehydrogenase</fullName>
    </submittedName>
</protein>
<dbReference type="PANTHER" id="PTHR48083:SF13">
    <property type="entry name" value="ACYL-COA DEHYDROGENASE FAMILY MEMBER 11"/>
    <property type="match status" value="1"/>
</dbReference>
<dbReference type="CDD" id="cd00567">
    <property type="entry name" value="ACAD"/>
    <property type="match status" value="1"/>
</dbReference>
<organism evidence="9 10">
    <name type="scientific">Parachitinimonas caeni</name>
    <dbReference type="NCBI Taxonomy" id="3031301"/>
    <lineage>
        <taxon>Bacteria</taxon>
        <taxon>Pseudomonadati</taxon>
        <taxon>Pseudomonadota</taxon>
        <taxon>Betaproteobacteria</taxon>
        <taxon>Neisseriales</taxon>
        <taxon>Chitinibacteraceae</taxon>
        <taxon>Parachitinimonas</taxon>
    </lineage>
</organism>
<comment type="caution">
    <text evidence="9">The sequence shown here is derived from an EMBL/GenBank/DDBJ whole genome shotgun (WGS) entry which is preliminary data.</text>
</comment>
<evidence type="ECO:0000313" key="10">
    <source>
        <dbReference type="Proteomes" id="UP001172778"/>
    </source>
</evidence>
<dbReference type="Proteomes" id="UP001172778">
    <property type="component" value="Unassembled WGS sequence"/>
</dbReference>
<gene>
    <name evidence="9" type="ORF">PZA18_21850</name>
</gene>
<evidence type="ECO:0000313" key="9">
    <source>
        <dbReference type="EMBL" id="MDK2126693.1"/>
    </source>
</evidence>
<sequence>MSATANLHDLRQFVLSRLLPAESLLARGGEGARQCLAQLTEAAKATGLWGAYHPTGSAHGPALATYLPHAEWEGYSEFGPALFGADVALDAHMLQRHASPVVRDRYLSALLRGDLVASYGMSEPDAIGSIPATLQACARYADGQWTISGRKWFICRAAQAGLVTVVARTEAAGVATGALSMIVVPTDVPGFRLERPLDILGGQLGQAEMTFDKVVVPADFVLGLPGQGRALMQERLALGRMLRSAHWLGLTQRCYDLLCARITSPRGELARLADKQLIRRHVYEVHAAQVAARALWQQAAQGLDAGQPDEVAINLAKLTASKALCLAADTAIQIYGAEGLSDALTPLAGIYRHARASRILDGTDEALINACGRRLLARQQARQAPQHEPASTIF</sequence>
<evidence type="ECO:0000256" key="4">
    <source>
        <dbReference type="ARBA" id="ARBA00022827"/>
    </source>
</evidence>
<comment type="cofactor">
    <cofactor evidence="1 6">
        <name>FAD</name>
        <dbReference type="ChEBI" id="CHEBI:57692"/>
    </cofactor>
</comment>
<feature type="domain" description="Acyl-CoA oxidase/dehydrogenase middle" evidence="8">
    <location>
        <begin position="119"/>
        <end position="214"/>
    </location>
</feature>
<dbReference type="Gene3D" id="1.10.540.10">
    <property type="entry name" value="Acyl-CoA dehydrogenase/oxidase, N-terminal domain"/>
    <property type="match status" value="1"/>
</dbReference>
<evidence type="ECO:0000256" key="6">
    <source>
        <dbReference type="RuleBase" id="RU362125"/>
    </source>
</evidence>
<dbReference type="Gene3D" id="1.20.140.10">
    <property type="entry name" value="Butyryl-CoA Dehydrogenase, subunit A, domain 3"/>
    <property type="match status" value="1"/>
</dbReference>
<dbReference type="InterPro" id="IPR009100">
    <property type="entry name" value="AcylCoA_DH/oxidase_NM_dom_sf"/>
</dbReference>
<dbReference type="InterPro" id="IPR009075">
    <property type="entry name" value="AcylCo_DH/oxidase_C"/>
</dbReference>
<dbReference type="Gene3D" id="2.40.110.10">
    <property type="entry name" value="Butyryl-CoA Dehydrogenase, subunit A, domain 2"/>
    <property type="match status" value="1"/>
</dbReference>
<evidence type="ECO:0000259" key="7">
    <source>
        <dbReference type="Pfam" id="PF00441"/>
    </source>
</evidence>
<feature type="domain" description="Acyl-CoA dehydrogenase/oxidase C-terminal" evidence="7">
    <location>
        <begin position="226"/>
        <end position="376"/>
    </location>
</feature>
<reference evidence="9" key="1">
    <citation type="submission" date="2023-03" db="EMBL/GenBank/DDBJ databases">
        <title>Chitinimonas shenzhenensis gen. nov., sp. nov., a novel member of family Burkholderiaceae isolated from activated sludge collected in Shen Zhen, China.</title>
        <authorList>
            <person name="Wang X."/>
        </authorList>
    </citation>
    <scope>NUCLEOTIDE SEQUENCE</scope>
    <source>
        <strain evidence="9">DQS-5</strain>
    </source>
</reference>
<comment type="similarity">
    <text evidence="2 6">Belongs to the acyl-CoA dehydrogenase family.</text>
</comment>
<dbReference type="EMBL" id="JARRAF010000046">
    <property type="protein sequence ID" value="MDK2126693.1"/>
    <property type="molecule type" value="Genomic_DNA"/>
</dbReference>
<evidence type="ECO:0000256" key="2">
    <source>
        <dbReference type="ARBA" id="ARBA00009347"/>
    </source>
</evidence>
<dbReference type="RefSeq" id="WP_284103013.1">
    <property type="nucleotide sequence ID" value="NZ_JARRAF010000046.1"/>
</dbReference>
<dbReference type="Pfam" id="PF02770">
    <property type="entry name" value="Acyl-CoA_dh_M"/>
    <property type="match status" value="1"/>
</dbReference>